<dbReference type="RefSeq" id="WP_011610247.1">
    <property type="nucleotide sequence ID" value="NC_008312.1"/>
</dbReference>
<protein>
    <submittedName>
        <fullName evidence="1">Uncharacterized protein</fullName>
    </submittedName>
</protein>
<dbReference type="EMBL" id="CP000393">
    <property type="protein sequence ID" value="ABG49851.1"/>
    <property type="molecule type" value="Genomic_DNA"/>
</dbReference>
<proteinExistence type="predicted"/>
<sequence length="130" mass="15095">MNNISNVKLIITLIHIDSNRLETETIKLLKQMKQLKLLNVIEKVKRILEPESNSSEPNKGGGYLPGIIELELEAEEERITRSMSLVDEKTNGKYKVQFFREDGTLIFQAERQNCSDKEFYTLLHEVKNMI</sequence>
<gene>
    <name evidence="1" type="ordered locus">Tery_0383</name>
</gene>
<dbReference type="HOGENOM" id="CLU_1937213_0_0_3"/>
<evidence type="ECO:0000313" key="1">
    <source>
        <dbReference type="EMBL" id="ABG49851.1"/>
    </source>
</evidence>
<dbReference type="AlphaFoldDB" id="Q119H3"/>
<organism evidence="1">
    <name type="scientific">Trichodesmium erythraeum (strain IMS101)</name>
    <dbReference type="NCBI Taxonomy" id="203124"/>
    <lineage>
        <taxon>Bacteria</taxon>
        <taxon>Bacillati</taxon>
        <taxon>Cyanobacteriota</taxon>
        <taxon>Cyanophyceae</taxon>
        <taxon>Oscillatoriophycideae</taxon>
        <taxon>Oscillatoriales</taxon>
        <taxon>Microcoleaceae</taxon>
        <taxon>Trichodesmium</taxon>
    </lineage>
</organism>
<dbReference type="KEGG" id="ter:Tery_0383"/>
<reference evidence="1" key="1">
    <citation type="submission" date="2006-06" db="EMBL/GenBank/DDBJ databases">
        <title>Complete sequence of Trichodesmium erythraeum IMS101.</title>
        <authorList>
            <consortium name="US DOE Joint Genome Institute"/>
            <person name="Copeland A."/>
            <person name="Lucas S."/>
            <person name="Lapidus A."/>
            <person name="Barry K."/>
            <person name="Detter J.C."/>
            <person name="Glavina del Rio T."/>
            <person name="Hammon N."/>
            <person name="Israni S."/>
            <person name="Dalin E."/>
            <person name="Tice H."/>
            <person name="Pitluck S."/>
            <person name="Kiss H."/>
            <person name="Munk A.C."/>
            <person name="Brettin T."/>
            <person name="Bruce D."/>
            <person name="Han C."/>
            <person name="Tapia R."/>
            <person name="Gilna P."/>
            <person name="Schmutz J."/>
            <person name="Larimer F."/>
            <person name="Land M."/>
            <person name="Hauser L."/>
            <person name="Kyrpides N."/>
            <person name="Kim E."/>
            <person name="Richardson P."/>
        </authorList>
    </citation>
    <scope>NUCLEOTIDE SEQUENCE [LARGE SCALE GENOMIC DNA]</scope>
    <source>
        <strain evidence="1">IMS101</strain>
    </source>
</reference>
<name>Q119H3_TRIEI</name>
<dbReference type="STRING" id="203124.Tery_0383"/>
<accession>Q119H3</accession>